<dbReference type="InterPro" id="IPR014018">
    <property type="entry name" value="SecA_motor_DEAD"/>
</dbReference>
<dbReference type="InterPro" id="IPR011116">
    <property type="entry name" value="SecA_Wing/Scaffold"/>
</dbReference>
<comment type="subcellular location">
    <subcellularLocation>
        <location evidence="15">Cell membrane</location>
        <topology evidence="15">Peripheral membrane protein</topology>
        <orientation evidence="15">Cytoplasmic side</orientation>
    </subcellularLocation>
    <subcellularLocation>
        <location evidence="15">Cytoplasm</location>
    </subcellularLocation>
    <subcellularLocation>
        <location evidence="2">Membrane</location>
        <topology evidence="2">Peripheral membrane protein</topology>
    </subcellularLocation>
    <text evidence="15">Distribution is 50-50.</text>
</comment>
<dbReference type="Pfam" id="PF02810">
    <property type="entry name" value="SEC-C"/>
    <property type="match status" value="1"/>
</dbReference>
<dbReference type="Gene3D" id="3.90.1440.10">
    <property type="entry name" value="SecA, preprotein cross-linking domain"/>
    <property type="match status" value="1"/>
</dbReference>
<dbReference type="GO" id="GO:0006605">
    <property type="term" value="P:protein targeting"/>
    <property type="evidence" value="ECO:0007669"/>
    <property type="project" value="UniProtKB-UniRule"/>
</dbReference>
<protein>
    <recommendedName>
        <fullName evidence="15 16">Protein translocase subunit SecA</fullName>
        <ecNumber evidence="15">7.4.2.8</ecNumber>
    </recommendedName>
</protein>
<evidence type="ECO:0000256" key="13">
    <source>
        <dbReference type="ARBA" id="ARBA00023010"/>
    </source>
</evidence>
<evidence type="ECO:0000256" key="15">
    <source>
        <dbReference type="HAMAP-Rule" id="MF_01382"/>
    </source>
</evidence>
<dbReference type="Gene3D" id="3.40.50.300">
    <property type="entry name" value="P-loop containing nucleotide triphosphate hydrolases"/>
    <property type="match status" value="3"/>
</dbReference>
<comment type="cofactor">
    <cofactor evidence="1">
        <name>Zn(2+)</name>
        <dbReference type="ChEBI" id="CHEBI:29105"/>
    </cofactor>
</comment>
<dbReference type="NCBIfam" id="TIGR00963">
    <property type="entry name" value="secA"/>
    <property type="match status" value="1"/>
</dbReference>
<evidence type="ECO:0000313" key="22">
    <source>
        <dbReference type="Proteomes" id="UP000228689"/>
    </source>
</evidence>
<evidence type="ECO:0000259" key="20">
    <source>
        <dbReference type="PROSITE" id="PS51196"/>
    </source>
</evidence>
<dbReference type="PROSITE" id="PS51192">
    <property type="entry name" value="HELICASE_ATP_BIND_1"/>
    <property type="match status" value="1"/>
</dbReference>
<evidence type="ECO:0000256" key="5">
    <source>
        <dbReference type="ARBA" id="ARBA00022475"/>
    </source>
</evidence>
<dbReference type="InterPro" id="IPR036266">
    <property type="entry name" value="SecA_Wing/Scaffold_sf"/>
</dbReference>
<evidence type="ECO:0000256" key="7">
    <source>
        <dbReference type="ARBA" id="ARBA00022723"/>
    </source>
</evidence>
<dbReference type="GO" id="GO:0005524">
    <property type="term" value="F:ATP binding"/>
    <property type="evidence" value="ECO:0007669"/>
    <property type="project" value="UniProtKB-UniRule"/>
</dbReference>
<dbReference type="Gene3D" id="3.10.450.50">
    <property type="match status" value="1"/>
</dbReference>
<feature type="region of interest" description="Disordered" evidence="17">
    <location>
        <begin position="871"/>
        <end position="908"/>
    </location>
</feature>
<evidence type="ECO:0000256" key="9">
    <source>
        <dbReference type="ARBA" id="ARBA00022833"/>
    </source>
</evidence>
<evidence type="ECO:0000256" key="3">
    <source>
        <dbReference type="ARBA" id="ARBA00007650"/>
    </source>
</evidence>
<keyword evidence="14 15" id="KW-0472">Membrane</keyword>
<keyword evidence="8 15" id="KW-0547">Nucleotide-binding</keyword>
<dbReference type="PANTHER" id="PTHR30612">
    <property type="entry name" value="SECA INNER MEMBRANE COMPONENT OF SEC PROTEIN SECRETION SYSTEM"/>
    <property type="match status" value="1"/>
</dbReference>
<dbReference type="InterPro" id="IPR004027">
    <property type="entry name" value="SEC_C_motif"/>
</dbReference>
<evidence type="ECO:0000256" key="1">
    <source>
        <dbReference type="ARBA" id="ARBA00001947"/>
    </source>
</evidence>
<accession>A0A2M7RF18</accession>
<dbReference type="GO" id="GO:0046872">
    <property type="term" value="F:metal ion binding"/>
    <property type="evidence" value="ECO:0007669"/>
    <property type="project" value="UniProtKB-KW"/>
</dbReference>
<dbReference type="CDD" id="cd18803">
    <property type="entry name" value="SF2_C_secA"/>
    <property type="match status" value="1"/>
</dbReference>
<reference evidence="22" key="1">
    <citation type="submission" date="2017-09" db="EMBL/GenBank/DDBJ databases">
        <title>Depth-based differentiation of microbial function through sediment-hosted aquifers and enrichment of novel symbionts in the deep terrestrial subsurface.</title>
        <authorList>
            <person name="Probst A.J."/>
            <person name="Ladd B."/>
            <person name="Jarett J.K."/>
            <person name="Geller-Mcgrath D.E."/>
            <person name="Sieber C.M.K."/>
            <person name="Emerson J.B."/>
            <person name="Anantharaman K."/>
            <person name="Thomas B.C."/>
            <person name="Malmstrom R."/>
            <person name="Stieglmeier M."/>
            <person name="Klingl A."/>
            <person name="Woyke T."/>
            <person name="Ryan C.M."/>
            <person name="Banfield J.F."/>
        </authorList>
    </citation>
    <scope>NUCLEOTIDE SEQUENCE [LARGE SCALE GENOMIC DNA]</scope>
</reference>
<dbReference type="Pfam" id="PF21090">
    <property type="entry name" value="P-loop_SecA"/>
    <property type="match status" value="1"/>
</dbReference>
<evidence type="ECO:0000256" key="12">
    <source>
        <dbReference type="ARBA" id="ARBA00022967"/>
    </source>
</evidence>
<dbReference type="HAMAP" id="MF_01382">
    <property type="entry name" value="SecA"/>
    <property type="match status" value="1"/>
</dbReference>
<dbReference type="PROSITE" id="PS51196">
    <property type="entry name" value="SECA_MOTOR_DEAD"/>
    <property type="match status" value="1"/>
</dbReference>
<dbReference type="InterPro" id="IPR011130">
    <property type="entry name" value="SecA_preprotein_X-link_dom"/>
</dbReference>
<dbReference type="Proteomes" id="UP000228689">
    <property type="component" value="Unassembled WGS sequence"/>
</dbReference>
<comment type="similarity">
    <text evidence="3 15 16">Belongs to the SecA family.</text>
</comment>
<keyword evidence="9" id="KW-0862">Zinc</keyword>
<dbReference type="SUPFAM" id="SSF81767">
    <property type="entry name" value="Pre-protein crosslinking domain of SecA"/>
    <property type="match status" value="1"/>
</dbReference>
<evidence type="ECO:0000259" key="18">
    <source>
        <dbReference type="PROSITE" id="PS51192"/>
    </source>
</evidence>
<feature type="compositionally biased region" description="Basic and acidic residues" evidence="17">
    <location>
        <begin position="887"/>
        <end position="898"/>
    </location>
</feature>
<dbReference type="FunFam" id="3.40.50.300:FF:000429">
    <property type="entry name" value="Preprotein translocase subunit SecA"/>
    <property type="match status" value="1"/>
</dbReference>
<dbReference type="InterPro" id="IPR011115">
    <property type="entry name" value="SecA_DEAD"/>
</dbReference>
<dbReference type="GO" id="GO:0065002">
    <property type="term" value="P:intracellular protein transmembrane transport"/>
    <property type="evidence" value="ECO:0007669"/>
    <property type="project" value="UniProtKB-UniRule"/>
</dbReference>
<dbReference type="InterPro" id="IPR014001">
    <property type="entry name" value="Helicase_ATP-bd"/>
</dbReference>
<sequence>MKILDKIFGDPNEKYLKELQPIIKETNSFRDQFHELGEAEIKAKTIEFKEQIANGKKLDDLLPAAFALVREAASRTLGMSHYDVQMIGGFVLHDGQIAEMRTGEGKTLVATLAVYLNALSGKGVHVITVNDYLAQRDAVWMGQIYNYLGLTVGIIQHEAAFLYNQDYQDAEADQIRDQGIKIVDKFLTPCARKEAYLADITYGTNNEFGFDYLRDNMVLRLEQMVQRPLHYAIVDEVDSILIDEARTPLIISAGAEDSKSEYAQFAQLVKILRVDQDYNIDEKLRAVTLTEEGIMKVEKTLHIDNIYQTKGIATVHHLEQALKAEVLFKKDRDYVVKEGEVIIVDEFTGRLMQGRRYSEGLHQAIEAKEGVAVQRESITLATVTFQNYFRMYQKLAGMTGTALTEAEEFGKIYGLGVVVIPTNQPVQRIDQTDLVYQNEIGKFKAIAKAVKERQDQGQPVLLGTISIEKNELLSELLSREGVKHEILNAKQHDREAEIIAQAGRKGAVTLATNMAGRGVDIVLGGNPCSKEEAQQVKDCGGLHVIGTERHESRRIDNQLRGRSGRQGDPGSTQFFVSLDDDLMRIFGSERMKGLMQTMKVPEEMPIENKIISKSIEGAQKKVEGHNFDTRKHLVEYDDINNKHREVIYRRRKELLSLAENKISEIVIKDEAGDHPVKSLRDYILYLIEQEIEQIVTFHTNQEGSGDQKEIIETVRTIVPLAIDQESLYQKLLDDNSLEPHILRTQLITSIVDYIRAQYDQMVKNYNEKITGKNDWSQVELSLLLRAIDNLWIEHLESIDHLRRGIGLRGYGQRDPLVEYKRESYILFSNLLADIQNQVVYNIFKMGQVVGLGGRNMIDQPLQVNEPSQQTQFTSQQAMKNQSGPAAKIKDDEGHKVGRNDPCPCDSGKKYKKCHGQ</sequence>
<dbReference type="InterPro" id="IPR001650">
    <property type="entry name" value="Helicase_C-like"/>
</dbReference>
<keyword evidence="6 15" id="KW-0963">Cytoplasm</keyword>
<dbReference type="SUPFAM" id="SSF52540">
    <property type="entry name" value="P-loop containing nucleoside triphosphate hydrolases"/>
    <property type="match status" value="2"/>
</dbReference>
<feature type="domain" description="Helicase ATP-binding" evidence="18">
    <location>
        <begin position="87"/>
        <end position="273"/>
    </location>
</feature>
<dbReference type="InterPro" id="IPR000185">
    <property type="entry name" value="SecA"/>
</dbReference>
<dbReference type="PROSITE" id="PS51194">
    <property type="entry name" value="HELICASE_CTER"/>
    <property type="match status" value="1"/>
</dbReference>
<dbReference type="EMBL" id="PFMC01000012">
    <property type="protein sequence ID" value="PIY95348.1"/>
    <property type="molecule type" value="Genomic_DNA"/>
</dbReference>
<keyword evidence="12 15" id="KW-1278">Translocase</keyword>
<dbReference type="Pfam" id="PF07517">
    <property type="entry name" value="SecA_DEAD"/>
    <property type="match status" value="1"/>
</dbReference>
<dbReference type="InterPro" id="IPR044722">
    <property type="entry name" value="SecA_SF2_C"/>
</dbReference>
<evidence type="ECO:0000259" key="19">
    <source>
        <dbReference type="PROSITE" id="PS51194"/>
    </source>
</evidence>
<dbReference type="CDD" id="cd17928">
    <property type="entry name" value="DEXDc_SecA"/>
    <property type="match status" value="1"/>
</dbReference>
<dbReference type="GO" id="GO:0017038">
    <property type="term" value="P:protein import"/>
    <property type="evidence" value="ECO:0007669"/>
    <property type="project" value="InterPro"/>
</dbReference>
<dbReference type="Pfam" id="PF01043">
    <property type="entry name" value="SecA_PP_bind"/>
    <property type="match status" value="1"/>
</dbReference>
<comment type="subunit">
    <text evidence="15">Monomer and homodimer. Part of the essential Sec protein translocation apparatus which comprises SecA, SecYEG and auxiliary proteins SecDF. Other proteins may also be involved.</text>
</comment>
<comment type="function">
    <text evidence="15">Part of the Sec protein translocase complex. Interacts with the SecYEG preprotein conducting channel. Has a central role in coupling the hydrolysis of ATP to the transfer of proteins into and across the cell membrane, serving as an ATP-driven molecular motor driving the stepwise translocation of polypeptide chains across the membrane.</text>
</comment>
<dbReference type="InterPro" id="IPR027417">
    <property type="entry name" value="P-loop_NTPase"/>
</dbReference>
<dbReference type="PANTHER" id="PTHR30612:SF0">
    <property type="entry name" value="CHLOROPLAST PROTEIN-TRANSPORTING ATPASE"/>
    <property type="match status" value="1"/>
</dbReference>
<proteinExistence type="inferred from homology"/>
<feature type="binding site" evidence="15">
    <location>
        <position position="520"/>
    </location>
    <ligand>
        <name>ATP</name>
        <dbReference type="ChEBI" id="CHEBI:30616"/>
    </ligand>
</feature>
<evidence type="ECO:0000256" key="10">
    <source>
        <dbReference type="ARBA" id="ARBA00022840"/>
    </source>
</evidence>
<comment type="catalytic activity">
    <reaction evidence="15">
        <text>ATP + H2O + cellular proteinSide 1 = ADP + phosphate + cellular proteinSide 2.</text>
        <dbReference type="EC" id="7.4.2.8"/>
    </reaction>
</comment>
<dbReference type="EC" id="7.4.2.8" evidence="15"/>
<dbReference type="GO" id="GO:0043952">
    <property type="term" value="P:protein transport by the Sec complex"/>
    <property type="evidence" value="ECO:0007669"/>
    <property type="project" value="TreeGrafter"/>
</dbReference>
<comment type="caution">
    <text evidence="21">The sequence shown here is derived from an EMBL/GenBank/DDBJ whole genome shotgun (WGS) entry which is preliminary data.</text>
</comment>
<gene>
    <name evidence="15" type="primary">secA</name>
    <name evidence="21" type="ORF">COY67_00395</name>
</gene>
<dbReference type="GO" id="GO:0005886">
    <property type="term" value="C:plasma membrane"/>
    <property type="evidence" value="ECO:0007669"/>
    <property type="project" value="UniProtKB-SubCell"/>
</dbReference>
<evidence type="ECO:0000256" key="11">
    <source>
        <dbReference type="ARBA" id="ARBA00022927"/>
    </source>
</evidence>
<feature type="binding site" evidence="15">
    <location>
        <position position="85"/>
    </location>
    <ligand>
        <name>ATP</name>
        <dbReference type="ChEBI" id="CHEBI:30616"/>
    </ligand>
</feature>
<dbReference type="InterPro" id="IPR036670">
    <property type="entry name" value="SecA_X-link_sf"/>
</dbReference>
<evidence type="ECO:0000256" key="6">
    <source>
        <dbReference type="ARBA" id="ARBA00022490"/>
    </source>
</evidence>
<evidence type="ECO:0000256" key="4">
    <source>
        <dbReference type="ARBA" id="ARBA00022448"/>
    </source>
</evidence>
<dbReference type="GO" id="GO:0031522">
    <property type="term" value="C:cell envelope Sec protein transport complex"/>
    <property type="evidence" value="ECO:0007669"/>
    <property type="project" value="TreeGrafter"/>
</dbReference>
<dbReference type="NCBIfam" id="NF009538">
    <property type="entry name" value="PRK12904.1"/>
    <property type="match status" value="1"/>
</dbReference>
<keyword evidence="7" id="KW-0479">Metal-binding</keyword>
<evidence type="ECO:0000256" key="14">
    <source>
        <dbReference type="ARBA" id="ARBA00023136"/>
    </source>
</evidence>
<dbReference type="SUPFAM" id="SSF81886">
    <property type="entry name" value="Helical scaffold and wing domains of SecA"/>
    <property type="match status" value="1"/>
</dbReference>
<dbReference type="AlphaFoldDB" id="A0A2M7RF18"/>
<keyword evidence="10 15" id="KW-0067">ATP-binding</keyword>
<dbReference type="GO" id="GO:0008564">
    <property type="term" value="F:protein-exporting ATPase activity"/>
    <property type="evidence" value="ECO:0007669"/>
    <property type="project" value="UniProtKB-EC"/>
</dbReference>
<feature type="binding site" evidence="15">
    <location>
        <begin position="103"/>
        <end position="107"/>
    </location>
    <ligand>
        <name>ATP</name>
        <dbReference type="ChEBI" id="CHEBI:30616"/>
    </ligand>
</feature>
<dbReference type="NCBIfam" id="NF006630">
    <property type="entry name" value="PRK09200.1"/>
    <property type="match status" value="1"/>
</dbReference>
<feature type="domain" description="Helicase C-terminal" evidence="19">
    <location>
        <begin position="442"/>
        <end position="612"/>
    </location>
</feature>
<dbReference type="PRINTS" id="PR00906">
    <property type="entry name" value="SECA"/>
</dbReference>
<organism evidence="21 22">
    <name type="scientific">Candidatus Komeilibacteria bacterium CG_4_10_14_0_8_um_filter_37_78</name>
    <dbReference type="NCBI Taxonomy" id="1974471"/>
    <lineage>
        <taxon>Bacteria</taxon>
        <taxon>Candidatus Komeiliibacteriota</taxon>
    </lineage>
</organism>
<name>A0A2M7RF18_9BACT</name>
<dbReference type="Gene3D" id="1.10.3060.10">
    <property type="entry name" value="Helical scaffold and wing domains of SecA"/>
    <property type="match status" value="1"/>
</dbReference>
<feature type="compositionally biased region" description="Polar residues" evidence="17">
    <location>
        <begin position="871"/>
        <end position="883"/>
    </location>
</feature>
<dbReference type="FunFam" id="3.90.1440.10:FF:000002">
    <property type="entry name" value="Protein translocase subunit SecA"/>
    <property type="match status" value="1"/>
</dbReference>
<dbReference type="SMART" id="SM00958">
    <property type="entry name" value="SecA_PP_bind"/>
    <property type="match status" value="1"/>
</dbReference>
<dbReference type="SMART" id="SM00957">
    <property type="entry name" value="SecA_DEAD"/>
    <property type="match status" value="1"/>
</dbReference>
<keyword evidence="5 15" id="KW-1003">Cell membrane</keyword>
<evidence type="ECO:0000256" key="2">
    <source>
        <dbReference type="ARBA" id="ARBA00004170"/>
    </source>
</evidence>
<keyword evidence="4 15" id="KW-0813">Transport</keyword>
<feature type="domain" description="SecA family profile" evidence="20">
    <location>
        <begin position="1"/>
        <end position="607"/>
    </location>
</feature>
<keyword evidence="13 15" id="KW-0811">Translocation</keyword>
<evidence type="ECO:0000313" key="21">
    <source>
        <dbReference type="EMBL" id="PIY95348.1"/>
    </source>
</evidence>
<evidence type="ECO:0000256" key="16">
    <source>
        <dbReference type="RuleBase" id="RU003874"/>
    </source>
</evidence>
<evidence type="ECO:0000256" key="8">
    <source>
        <dbReference type="ARBA" id="ARBA00022741"/>
    </source>
</evidence>
<keyword evidence="11 15" id="KW-0653">Protein transport</keyword>
<dbReference type="GO" id="GO:0005829">
    <property type="term" value="C:cytosol"/>
    <property type="evidence" value="ECO:0007669"/>
    <property type="project" value="TreeGrafter"/>
</dbReference>
<dbReference type="Pfam" id="PF07516">
    <property type="entry name" value="SecA_SW"/>
    <property type="match status" value="1"/>
</dbReference>
<evidence type="ECO:0000256" key="17">
    <source>
        <dbReference type="SAM" id="MobiDB-lite"/>
    </source>
</evidence>